<sequence length="169" mass="18155">MTITLVANISANGKVLLSENKHHHAPQEASASFIQVAMEAGNLILGRKTLEFIEQLPEAARGFLSDLEIVLLSGTVQHAGAYKVVNSPQEAISYLQAKGFNTIAIGGGTKTYNAFLNANLVTDIYFNIIPVITGNGGELGTNANLESTFKLKAHKLLSDQIVQIHLVKE</sequence>
<reference evidence="2 3" key="1">
    <citation type="submission" date="2016-11" db="EMBL/GenBank/DDBJ databases">
        <authorList>
            <person name="Jaros S."/>
            <person name="Januszkiewicz K."/>
            <person name="Wedrychowicz H."/>
        </authorList>
    </citation>
    <scope>NUCLEOTIDE SEQUENCE [LARGE SCALE GENOMIC DNA]</scope>
    <source>
        <strain evidence="2 3">DSM 27406</strain>
    </source>
</reference>
<proteinExistence type="predicted"/>
<dbReference type="SUPFAM" id="SSF53597">
    <property type="entry name" value="Dihydrofolate reductase-like"/>
    <property type="match status" value="1"/>
</dbReference>
<dbReference type="GO" id="GO:0009231">
    <property type="term" value="P:riboflavin biosynthetic process"/>
    <property type="evidence" value="ECO:0007669"/>
    <property type="project" value="InterPro"/>
</dbReference>
<organism evidence="2 3">
    <name type="scientific">Chitinophaga jiangningensis</name>
    <dbReference type="NCBI Taxonomy" id="1419482"/>
    <lineage>
        <taxon>Bacteria</taxon>
        <taxon>Pseudomonadati</taxon>
        <taxon>Bacteroidota</taxon>
        <taxon>Chitinophagia</taxon>
        <taxon>Chitinophagales</taxon>
        <taxon>Chitinophagaceae</taxon>
        <taxon>Chitinophaga</taxon>
    </lineage>
</organism>
<dbReference type="AlphaFoldDB" id="A0A1M6Y6S7"/>
<dbReference type="InterPro" id="IPR002734">
    <property type="entry name" value="RibDG_C"/>
</dbReference>
<dbReference type="STRING" id="1419482.SAMN05444266_102178"/>
<feature type="domain" description="Bacterial bifunctional deaminase-reductase C-terminal" evidence="1">
    <location>
        <begin position="87"/>
        <end position="161"/>
    </location>
</feature>
<dbReference type="GO" id="GO:0008703">
    <property type="term" value="F:5-amino-6-(5-phosphoribosylamino)uracil reductase activity"/>
    <property type="evidence" value="ECO:0007669"/>
    <property type="project" value="InterPro"/>
</dbReference>
<dbReference type="RefSeq" id="WP_073078815.1">
    <property type="nucleotide sequence ID" value="NZ_FRBL01000002.1"/>
</dbReference>
<evidence type="ECO:0000313" key="2">
    <source>
        <dbReference type="EMBL" id="SHL13956.1"/>
    </source>
</evidence>
<dbReference type="EMBL" id="FRBL01000002">
    <property type="protein sequence ID" value="SHL13956.1"/>
    <property type="molecule type" value="Genomic_DNA"/>
</dbReference>
<evidence type="ECO:0000259" key="1">
    <source>
        <dbReference type="Pfam" id="PF01872"/>
    </source>
</evidence>
<gene>
    <name evidence="2" type="ORF">SAMN05444266_102178</name>
</gene>
<dbReference type="Pfam" id="PF01872">
    <property type="entry name" value="RibD_C"/>
    <property type="match status" value="1"/>
</dbReference>
<dbReference type="OrthoDB" id="705695at2"/>
<dbReference type="Gene3D" id="3.40.430.10">
    <property type="entry name" value="Dihydrofolate Reductase, subunit A"/>
    <property type="match status" value="1"/>
</dbReference>
<keyword evidence="3" id="KW-1185">Reference proteome</keyword>
<dbReference type="InterPro" id="IPR024072">
    <property type="entry name" value="DHFR-like_dom_sf"/>
</dbReference>
<protein>
    <submittedName>
        <fullName evidence="2">Dihydrofolate reductase</fullName>
    </submittedName>
</protein>
<dbReference type="Proteomes" id="UP000184420">
    <property type="component" value="Unassembled WGS sequence"/>
</dbReference>
<accession>A0A1M6Y6S7</accession>
<evidence type="ECO:0000313" key="3">
    <source>
        <dbReference type="Proteomes" id="UP000184420"/>
    </source>
</evidence>
<name>A0A1M6Y6S7_9BACT</name>